<evidence type="ECO:0000259" key="4">
    <source>
        <dbReference type="PROSITE" id="PS50051"/>
    </source>
</evidence>
<feature type="domain" description="MCM C-terminal AAA(+) ATPase" evidence="4">
    <location>
        <begin position="290"/>
        <end position="383"/>
    </location>
</feature>
<dbReference type="HOGENOM" id="CLU_026145_1_1_6"/>
<dbReference type="OrthoDB" id="9813147at2"/>
<protein>
    <submittedName>
        <fullName evidence="5">ATP-dependent protease</fullName>
    </submittedName>
</protein>
<dbReference type="GO" id="GO:0005524">
    <property type="term" value="F:ATP binding"/>
    <property type="evidence" value="ECO:0007669"/>
    <property type="project" value="UniProtKB-KW"/>
</dbReference>
<dbReference type="RefSeq" id="WP_025802065.1">
    <property type="nucleotide sequence ID" value="NZ_CP009706.1"/>
</dbReference>
<organism evidence="5 6">
    <name type="scientific">Hafnia alvei FB1</name>
    <dbReference type="NCBI Taxonomy" id="1453496"/>
    <lineage>
        <taxon>Bacteria</taxon>
        <taxon>Pseudomonadati</taxon>
        <taxon>Pseudomonadota</taxon>
        <taxon>Gammaproteobacteria</taxon>
        <taxon>Enterobacterales</taxon>
        <taxon>Hafniaceae</taxon>
        <taxon>Hafnia</taxon>
    </lineage>
</organism>
<dbReference type="GO" id="GO:0008233">
    <property type="term" value="F:peptidase activity"/>
    <property type="evidence" value="ECO:0007669"/>
    <property type="project" value="UniProtKB-KW"/>
</dbReference>
<name>A0A097QXJ8_HAFAL</name>
<dbReference type="SUPFAM" id="SSF54211">
    <property type="entry name" value="Ribosomal protein S5 domain 2-like"/>
    <property type="match status" value="1"/>
</dbReference>
<evidence type="ECO:0000313" key="5">
    <source>
        <dbReference type="EMBL" id="AIU71216.1"/>
    </source>
</evidence>
<gene>
    <name evidence="5" type="ORF">AT03_01595</name>
</gene>
<dbReference type="InterPro" id="IPR045006">
    <property type="entry name" value="CHLI-like"/>
</dbReference>
<keyword evidence="5" id="KW-0645">Protease</keyword>
<dbReference type="PROSITE" id="PS50051">
    <property type="entry name" value="MCM_2"/>
    <property type="match status" value="1"/>
</dbReference>
<dbReference type="SMART" id="SM00382">
    <property type="entry name" value="AAA"/>
    <property type="match status" value="1"/>
</dbReference>
<dbReference type="InterPro" id="IPR020568">
    <property type="entry name" value="Ribosomal_Su5_D2-typ_SF"/>
</dbReference>
<dbReference type="Pfam" id="PF13541">
    <property type="entry name" value="ChlI"/>
    <property type="match status" value="1"/>
</dbReference>
<dbReference type="SUPFAM" id="SSF52540">
    <property type="entry name" value="P-loop containing nucleoside triphosphate hydrolases"/>
    <property type="match status" value="1"/>
</dbReference>
<dbReference type="KEGG" id="hav:AT03_01595"/>
<dbReference type="EMBL" id="CP009706">
    <property type="protein sequence ID" value="AIU71216.1"/>
    <property type="molecule type" value="Genomic_DNA"/>
</dbReference>
<dbReference type="PANTHER" id="PTHR32039:SF7">
    <property type="entry name" value="COMPETENCE PROTEIN COMM"/>
    <property type="match status" value="1"/>
</dbReference>
<evidence type="ECO:0000256" key="2">
    <source>
        <dbReference type="ARBA" id="ARBA00022741"/>
    </source>
</evidence>
<dbReference type="eggNOG" id="COG0606">
    <property type="taxonomic scope" value="Bacteria"/>
</dbReference>
<dbReference type="GO" id="GO:0003677">
    <property type="term" value="F:DNA binding"/>
    <property type="evidence" value="ECO:0007669"/>
    <property type="project" value="InterPro"/>
</dbReference>
<keyword evidence="5" id="KW-0378">Hydrolase</keyword>
<dbReference type="AlphaFoldDB" id="A0A097QXJ8"/>
<dbReference type="GO" id="GO:0006508">
    <property type="term" value="P:proteolysis"/>
    <property type="evidence" value="ECO:0007669"/>
    <property type="project" value="UniProtKB-KW"/>
</dbReference>
<dbReference type="PATRIC" id="fig|1453496.5.peg.322"/>
<proteinExistence type="inferred from homology"/>
<dbReference type="InterPro" id="IPR014721">
    <property type="entry name" value="Ribsml_uS5_D2-typ_fold_subgr"/>
</dbReference>
<dbReference type="NCBIfam" id="NF007365">
    <property type="entry name" value="PRK09862.1"/>
    <property type="match status" value="1"/>
</dbReference>
<accession>A0A097QXJ8</accession>
<dbReference type="InterPro" id="IPR025158">
    <property type="entry name" value="Mg_chelat-rel_C"/>
</dbReference>
<comment type="similarity">
    <text evidence="1">Belongs to the Mg-chelatase subunits D/I family. ComM subfamily.</text>
</comment>
<evidence type="ECO:0000256" key="1">
    <source>
        <dbReference type="ARBA" id="ARBA00006354"/>
    </source>
</evidence>
<dbReference type="NCBIfam" id="TIGR00368">
    <property type="entry name" value="YifB family Mg chelatase-like AAA ATPase"/>
    <property type="match status" value="1"/>
</dbReference>
<dbReference type="Proteomes" id="UP000029986">
    <property type="component" value="Chromosome"/>
</dbReference>
<reference evidence="5 6" key="1">
    <citation type="journal article" date="2014" name="Gut Pathog.">
        <title>Gene clusters of Hafnia alvei strain FB1 important in survival and pathogenesis: a draft genome perspective.</title>
        <authorList>
            <person name="Tan J.Y."/>
            <person name="Yin W.F."/>
            <person name="Chan K.G."/>
        </authorList>
    </citation>
    <scope>NUCLEOTIDE SEQUENCE [LARGE SCALE GENOMIC DNA]</scope>
    <source>
        <strain evidence="5 6">FB1</strain>
    </source>
</reference>
<keyword evidence="6" id="KW-1185">Reference proteome</keyword>
<sequence length="508" mass="54863">MSVAMINTRAAIGVQAPAVSVEAHISTGLPGFTLVGLPEATVKEAKDRVRSAIINCGFTFPAKRITVNLAPADLPKEGGRYDLPIAIAILIASEQLSATSVEGLELLGELGLSGALRRIQGAIPAAMAAQHHQRKLIAPEENEEELGLLGEQQPHLIANHLLQVCDFLSGESPLLPPKVSQLSPLSPNTKDMRDIIGQEQARRALEIAATGGHNLLLLGPPGTGKTMLASRLNSILPPLTTEEALESAAVASLVHQSTTGQSCYQRPFRTPHHSASMAALIGGGSLPRPGEISLAHNGVLFLDELPEFERRVLDALREPLESGEACISRALAKVTFPARVQLVAAMNPSPTGHYKGIHARTPPQQILKYLSRLSGPFLDRFDLSIEVPLLPAGVLSIQKRVGESSEVIRQRVCLAREKQYQRSGKLNAHLAGKEMDRVCSLSQEDAAFLEQALEKMGLSVRAWHRILKVARSIADLAQSDNISRIHIAEALSYRSMDRLIQHLHQALQ</sequence>
<dbReference type="Gene3D" id="3.30.230.10">
    <property type="match status" value="1"/>
</dbReference>
<dbReference type="Gene3D" id="3.40.50.300">
    <property type="entry name" value="P-loop containing nucleotide triphosphate hydrolases"/>
    <property type="match status" value="1"/>
</dbReference>
<keyword evidence="2" id="KW-0547">Nucleotide-binding</keyword>
<keyword evidence="3" id="KW-0067">ATP-binding</keyword>
<dbReference type="Pfam" id="PF13335">
    <property type="entry name" value="Mg_chelatase_C"/>
    <property type="match status" value="1"/>
</dbReference>
<dbReference type="InterPro" id="IPR001208">
    <property type="entry name" value="MCM_dom"/>
</dbReference>
<dbReference type="PANTHER" id="PTHR32039">
    <property type="entry name" value="MAGNESIUM-CHELATASE SUBUNIT CHLI"/>
    <property type="match status" value="1"/>
</dbReference>
<dbReference type="InterPro" id="IPR003593">
    <property type="entry name" value="AAA+_ATPase"/>
</dbReference>
<dbReference type="InterPro" id="IPR004482">
    <property type="entry name" value="Mg_chelat-rel"/>
</dbReference>
<dbReference type="InterPro" id="IPR027417">
    <property type="entry name" value="P-loop_NTPase"/>
</dbReference>
<dbReference type="InterPro" id="IPR000523">
    <property type="entry name" value="Mg_chelatse_chII-like_cat_dom"/>
</dbReference>
<evidence type="ECO:0000256" key="3">
    <source>
        <dbReference type="ARBA" id="ARBA00022840"/>
    </source>
</evidence>
<dbReference type="Pfam" id="PF01078">
    <property type="entry name" value="Mg_chelatase"/>
    <property type="match status" value="1"/>
</dbReference>
<evidence type="ECO:0000313" key="6">
    <source>
        <dbReference type="Proteomes" id="UP000029986"/>
    </source>
</evidence>